<comment type="caution">
    <text evidence="2">The sequence shown here is derived from an EMBL/GenBank/DDBJ whole genome shotgun (WGS) entry which is preliminary data.</text>
</comment>
<accession>A0AAW0MIX1</accession>
<evidence type="ECO:0000313" key="2">
    <source>
        <dbReference type="EMBL" id="KAK7880662.1"/>
    </source>
</evidence>
<feature type="compositionally biased region" description="Low complexity" evidence="1">
    <location>
        <begin position="78"/>
        <end position="98"/>
    </location>
</feature>
<name>A0AAW0MIX1_9GOBI</name>
<dbReference type="Proteomes" id="UP001460270">
    <property type="component" value="Unassembled WGS sequence"/>
</dbReference>
<evidence type="ECO:0000256" key="1">
    <source>
        <dbReference type="SAM" id="MobiDB-lite"/>
    </source>
</evidence>
<reference evidence="3" key="1">
    <citation type="submission" date="2024-04" db="EMBL/GenBank/DDBJ databases">
        <title>Salinicola lusitanus LLJ914,a marine bacterium isolated from the Okinawa Trough.</title>
        <authorList>
            <person name="Li J."/>
        </authorList>
    </citation>
    <scope>NUCLEOTIDE SEQUENCE [LARGE SCALE GENOMIC DNA]</scope>
</reference>
<dbReference type="EMBL" id="JBBPFD010000061">
    <property type="protein sequence ID" value="KAK7880662.1"/>
    <property type="molecule type" value="Genomic_DNA"/>
</dbReference>
<proteinExistence type="predicted"/>
<feature type="region of interest" description="Disordered" evidence="1">
    <location>
        <begin position="71"/>
        <end position="111"/>
    </location>
</feature>
<keyword evidence="3" id="KW-1185">Reference proteome</keyword>
<sequence>MPSPQILQPVLKMKVDELFLTWLSEPVTQVMLKDYLHLIKNGQYNKLCRGDSVENAPLTLMENNNVACKKNQAEKRPATLSTASSPPSAAANLPSRSSTNTRATGPSGRILRRSVSSKKVTLVELITARSRNFEIT</sequence>
<organism evidence="2 3">
    <name type="scientific">Mugilogobius chulae</name>
    <name type="common">yellowstripe goby</name>
    <dbReference type="NCBI Taxonomy" id="88201"/>
    <lineage>
        <taxon>Eukaryota</taxon>
        <taxon>Metazoa</taxon>
        <taxon>Chordata</taxon>
        <taxon>Craniata</taxon>
        <taxon>Vertebrata</taxon>
        <taxon>Euteleostomi</taxon>
        <taxon>Actinopterygii</taxon>
        <taxon>Neopterygii</taxon>
        <taxon>Teleostei</taxon>
        <taxon>Neoteleostei</taxon>
        <taxon>Acanthomorphata</taxon>
        <taxon>Gobiaria</taxon>
        <taxon>Gobiiformes</taxon>
        <taxon>Gobioidei</taxon>
        <taxon>Gobiidae</taxon>
        <taxon>Gobionellinae</taxon>
        <taxon>Mugilogobius</taxon>
    </lineage>
</organism>
<gene>
    <name evidence="2" type="ORF">WMY93_032703</name>
</gene>
<dbReference type="AlphaFoldDB" id="A0AAW0MIX1"/>
<evidence type="ECO:0000313" key="3">
    <source>
        <dbReference type="Proteomes" id="UP001460270"/>
    </source>
</evidence>
<protein>
    <submittedName>
        <fullName evidence="2">Uncharacterized protein</fullName>
    </submittedName>
</protein>